<feature type="domain" description="RNA polymerase sigma factor 70 region 4 type 2" evidence="6">
    <location>
        <begin position="129"/>
        <end position="181"/>
    </location>
</feature>
<dbReference type="GO" id="GO:0003677">
    <property type="term" value="F:DNA binding"/>
    <property type="evidence" value="ECO:0007669"/>
    <property type="project" value="InterPro"/>
</dbReference>
<dbReference type="Gene3D" id="1.10.10.10">
    <property type="entry name" value="Winged helix-like DNA-binding domain superfamily/Winged helix DNA-binding domain"/>
    <property type="match status" value="1"/>
</dbReference>
<proteinExistence type="inferred from homology"/>
<evidence type="ECO:0000256" key="4">
    <source>
        <dbReference type="ARBA" id="ARBA00023163"/>
    </source>
</evidence>
<dbReference type="InterPro" id="IPR007627">
    <property type="entry name" value="RNA_pol_sigma70_r2"/>
</dbReference>
<dbReference type="InterPro" id="IPR014284">
    <property type="entry name" value="RNA_pol_sigma-70_dom"/>
</dbReference>
<evidence type="ECO:0000259" key="5">
    <source>
        <dbReference type="Pfam" id="PF04542"/>
    </source>
</evidence>
<dbReference type="GO" id="GO:0016987">
    <property type="term" value="F:sigma factor activity"/>
    <property type="evidence" value="ECO:0007669"/>
    <property type="project" value="UniProtKB-KW"/>
</dbReference>
<dbReference type="InterPro" id="IPR013249">
    <property type="entry name" value="RNA_pol_sigma70_r4_t2"/>
</dbReference>
<evidence type="ECO:0000256" key="3">
    <source>
        <dbReference type="ARBA" id="ARBA00023082"/>
    </source>
</evidence>
<evidence type="ECO:0000259" key="6">
    <source>
        <dbReference type="Pfam" id="PF08281"/>
    </source>
</evidence>
<dbReference type="GO" id="GO:0006352">
    <property type="term" value="P:DNA-templated transcription initiation"/>
    <property type="evidence" value="ECO:0007669"/>
    <property type="project" value="InterPro"/>
</dbReference>
<dbReference type="PANTHER" id="PTHR43133">
    <property type="entry name" value="RNA POLYMERASE ECF-TYPE SIGMA FACTO"/>
    <property type="match status" value="1"/>
</dbReference>
<dbReference type="InterPro" id="IPR014973">
    <property type="entry name" value="DUF1835"/>
</dbReference>
<evidence type="ECO:0000259" key="7">
    <source>
        <dbReference type="Pfam" id="PF08874"/>
    </source>
</evidence>
<dbReference type="InterPro" id="IPR013324">
    <property type="entry name" value="RNA_pol_sigma_r3/r4-like"/>
</dbReference>
<evidence type="ECO:0000313" key="9">
    <source>
        <dbReference type="Proteomes" id="UP000215145"/>
    </source>
</evidence>
<dbReference type="Pfam" id="PF08874">
    <property type="entry name" value="DUF1835"/>
    <property type="match status" value="1"/>
</dbReference>
<gene>
    <name evidence="8" type="ORF">CGZ75_18260</name>
</gene>
<comment type="similarity">
    <text evidence="1">Belongs to the sigma-70 factor family. ECF subfamily.</text>
</comment>
<dbReference type="Pfam" id="PF04542">
    <property type="entry name" value="Sigma70_r2"/>
    <property type="match status" value="1"/>
</dbReference>
<dbReference type="InterPro" id="IPR013325">
    <property type="entry name" value="RNA_pol_sigma_r2"/>
</dbReference>
<feature type="domain" description="RNA polymerase sigma-70 region 2" evidence="5">
    <location>
        <begin position="36"/>
        <end position="99"/>
    </location>
</feature>
<dbReference type="CDD" id="cd06171">
    <property type="entry name" value="Sigma70_r4"/>
    <property type="match status" value="1"/>
</dbReference>
<protein>
    <submittedName>
        <fullName evidence="8">RNA polymerase subunit sigma</fullName>
    </submittedName>
</protein>
<reference evidence="8 9" key="1">
    <citation type="submission" date="2017-07" db="EMBL/GenBank/DDBJ databases">
        <title>Paenibacillus herberti R33 genome sequencing and assembly.</title>
        <authorList>
            <person name="Su W."/>
        </authorList>
    </citation>
    <scope>NUCLEOTIDE SEQUENCE [LARGE SCALE GENOMIC DNA]</scope>
    <source>
        <strain evidence="8 9">R33</strain>
    </source>
</reference>
<dbReference type="NCBIfam" id="TIGR02937">
    <property type="entry name" value="sigma70-ECF"/>
    <property type="match status" value="1"/>
</dbReference>
<evidence type="ECO:0000256" key="1">
    <source>
        <dbReference type="ARBA" id="ARBA00010641"/>
    </source>
</evidence>
<comment type="caution">
    <text evidence="8">The sequence shown here is derived from an EMBL/GenBank/DDBJ whole genome shotgun (WGS) entry which is preliminary data.</text>
</comment>
<dbReference type="InterPro" id="IPR036388">
    <property type="entry name" value="WH-like_DNA-bd_sf"/>
</dbReference>
<dbReference type="Pfam" id="PF08281">
    <property type="entry name" value="Sigma70_r4_2"/>
    <property type="match status" value="1"/>
</dbReference>
<dbReference type="Gene3D" id="1.10.1740.10">
    <property type="match status" value="1"/>
</dbReference>
<evidence type="ECO:0000313" key="8">
    <source>
        <dbReference type="EMBL" id="OXM14815.1"/>
    </source>
</evidence>
<keyword evidence="9" id="KW-1185">Reference proteome</keyword>
<dbReference type="AlphaFoldDB" id="A0A229NYJ4"/>
<dbReference type="SUPFAM" id="SSF88659">
    <property type="entry name" value="Sigma3 and sigma4 domains of RNA polymerase sigma factors"/>
    <property type="match status" value="1"/>
</dbReference>
<dbReference type="SUPFAM" id="SSF88946">
    <property type="entry name" value="Sigma2 domain of RNA polymerase sigma factors"/>
    <property type="match status" value="1"/>
</dbReference>
<accession>A0A229NYJ4</accession>
<evidence type="ECO:0000256" key="2">
    <source>
        <dbReference type="ARBA" id="ARBA00023015"/>
    </source>
</evidence>
<name>A0A229NYJ4_9BACL</name>
<feature type="domain" description="DUF1835" evidence="7">
    <location>
        <begin position="205"/>
        <end position="312"/>
    </location>
</feature>
<dbReference type="InterPro" id="IPR039425">
    <property type="entry name" value="RNA_pol_sigma-70-like"/>
</dbReference>
<sequence length="560" mass="63081">MALYPDTEKRSLQGMEDTVNRAAAGDRAAWEELAVRSLPLARAAARSRLRDAALAEDAVQEALLEAFLNLHKLREAEAFPGWLGRIVERQCWRQLRKLQAGTVSYEEQQARDDGAMPLPEQAVRSETAQLVRESLAALPPGQRLAAELFYLEGYSLKELSSYLDRPEAVLRKRLFDARRKLRSALPLTDAASVIQDLYGRNTRMLHIVNGDFVGDKLRKYGLEGDILVWREVYSFGPVSERLIGEGVDRKRRAAYLEKTFGIPQAEYLEGCKYQEEKLEAYREQKGQIILWFEHDLFDQAMLAALLHRLSEWPDAAEGRISLLCIGEYPGVEPFLGLGQLSSEQLGRLSGSWSQVSRRELELGRELWRAYTAATPLPMQQLLDGDLSPLPYAAAAFKAHLSRLPSMQDGLGIEQRTTLELLREFGPMSPLELFGLFGPRLHQLGSGDLQYWHILRGMLRGEAPLLQMEGESALPLYKEDSSGLERNLLKVTEQGLAALEGRFQSDAADRLRDEAAGPLLSITMDGEQEEEWLGGVRLSAGKTCWLWDLEQQRTIEMEADN</sequence>
<keyword evidence="2" id="KW-0805">Transcription regulation</keyword>
<keyword evidence="3" id="KW-0731">Sigma factor</keyword>
<organism evidence="8 9">
    <name type="scientific">Paenibacillus herberti</name>
    <dbReference type="NCBI Taxonomy" id="1619309"/>
    <lineage>
        <taxon>Bacteria</taxon>
        <taxon>Bacillati</taxon>
        <taxon>Bacillota</taxon>
        <taxon>Bacilli</taxon>
        <taxon>Bacillales</taxon>
        <taxon>Paenibacillaceae</taxon>
        <taxon>Paenibacillus</taxon>
    </lineage>
</organism>
<dbReference type="PANTHER" id="PTHR43133:SF51">
    <property type="entry name" value="RNA POLYMERASE SIGMA FACTOR"/>
    <property type="match status" value="1"/>
</dbReference>
<dbReference type="Proteomes" id="UP000215145">
    <property type="component" value="Unassembled WGS sequence"/>
</dbReference>
<dbReference type="EMBL" id="NMUQ01000002">
    <property type="protein sequence ID" value="OXM14815.1"/>
    <property type="molecule type" value="Genomic_DNA"/>
</dbReference>
<dbReference type="OrthoDB" id="127805at2"/>
<keyword evidence="4" id="KW-0804">Transcription</keyword>